<reference evidence="3" key="4">
    <citation type="submission" date="2025-05" db="UniProtKB">
        <authorList>
            <consortium name="EnsemblFungi"/>
        </authorList>
    </citation>
    <scope>IDENTIFICATION</scope>
    <source>
        <strain evidence="3">isolate 1-1 / race 1 (BBBD)</strain>
    </source>
</reference>
<evidence type="ECO:0000313" key="3">
    <source>
        <dbReference type="EnsemblFungi" id="PTTG_28407-t43_1-p1"/>
    </source>
</evidence>
<dbReference type="EnsemblFungi" id="PTTG_28407-t43_1">
    <property type="protein sequence ID" value="PTTG_28407-t43_1-p1"/>
    <property type="gene ID" value="PTTG_28407"/>
</dbReference>
<dbReference type="AlphaFoldDB" id="A0A180GC53"/>
<gene>
    <name evidence="2" type="ORF">PTTG_28407</name>
</gene>
<accession>A0A180GC53</accession>
<protein>
    <submittedName>
        <fullName evidence="2 3">Uncharacterized protein</fullName>
    </submittedName>
</protein>
<name>A0A180GC53_PUCT1</name>
<proteinExistence type="predicted"/>
<keyword evidence="4" id="KW-1185">Reference proteome</keyword>
<reference evidence="3 4" key="3">
    <citation type="journal article" date="2017" name="G3 (Bethesda)">
        <title>Comparative analysis highlights variable genome content of wheat rusts and divergence of the mating loci.</title>
        <authorList>
            <person name="Cuomo C.A."/>
            <person name="Bakkeren G."/>
            <person name="Khalil H.B."/>
            <person name="Panwar V."/>
            <person name="Joly D."/>
            <person name="Linning R."/>
            <person name="Sakthikumar S."/>
            <person name="Song X."/>
            <person name="Adiconis X."/>
            <person name="Fan L."/>
            <person name="Goldberg J.M."/>
            <person name="Levin J.Z."/>
            <person name="Young S."/>
            <person name="Zeng Q."/>
            <person name="Anikster Y."/>
            <person name="Bruce M."/>
            <person name="Wang M."/>
            <person name="Yin C."/>
            <person name="McCallum B."/>
            <person name="Szabo L.J."/>
            <person name="Hulbert S."/>
            <person name="Chen X."/>
            <person name="Fellers J.P."/>
        </authorList>
    </citation>
    <scope>NUCLEOTIDE SEQUENCE</scope>
    <source>
        <strain evidence="4">Isolate 1-1 / race 1 (BBBD)</strain>
        <strain evidence="3">isolate 1-1 / race 1 (BBBD)</strain>
    </source>
</reference>
<reference evidence="2" key="1">
    <citation type="submission" date="2009-11" db="EMBL/GenBank/DDBJ databases">
        <authorList>
            <consortium name="The Broad Institute Genome Sequencing Platform"/>
            <person name="Ward D."/>
            <person name="Feldgarden M."/>
            <person name="Earl A."/>
            <person name="Young S.K."/>
            <person name="Zeng Q."/>
            <person name="Koehrsen M."/>
            <person name="Alvarado L."/>
            <person name="Berlin A."/>
            <person name="Bochicchio J."/>
            <person name="Borenstein D."/>
            <person name="Chapman S.B."/>
            <person name="Chen Z."/>
            <person name="Engels R."/>
            <person name="Freedman E."/>
            <person name="Gellesch M."/>
            <person name="Goldberg J."/>
            <person name="Griggs A."/>
            <person name="Gujja S."/>
            <person name="Heilman E."/>
            <person name="Heiman D."/>
            <person name="Hepburn T."/>
            <person name="Howarth C."/>
            <person name="Jen D."/>
            <person name="Larson L."/>
            <person name="Lewis B."/>
            <person name="Mehta T."/>
            <person name="Park D."/>
            <person name="Pearson M."/>
            <person name="Roberts A."/>
            <person name="Saif S."/>
            <person name="Shea T."/>
            <person name="Shenoy N."/>
            <person name="Sisk P."/>
            <person name="Stolte C."/>
            <person name="Sykes S."/>
            <person name="Thomson T."/>
            <person name="Walk T."/>
            <person name="White J."/>
            <person name="Yandava C."/>
            <person name="Izard J."/>
            <person name="Baranova O.V."/>
            <person name="Blanton J.M."/>
            <person name="Tanner A.C."/>
            <person name="Dewhirst F.E."/>
            <person name="Haas B."/>
            <person name="Nusbaum C."/>
            <person name="Birren B."/>
        </authorList>
    </citation>
    <scope>NUCLEOTIDE SEQUENCE [LARGE SCALE GENOMIC DNA]</scope>
    <source>
        <strain evidence="2">1-1 BBBD Race 1</strain>
    </source>
</reference>
<evidence type="ECO:0000313" key="4">
    <source>
        <dbReference type="Proteomes" id="UP000005240"/>
    </source>
</evidence>
<feature type="compositionally biased region" description="Polar residues" evidence="1">
    <location>
        <begin position="158"/>
        <end position="178"/>
    </location>
</feature>
<evidence type="ECO:0000313" key="2">
    <source>
        <dbReference type="EMBL" id="OAV90240.1"/>
    </source>
</evidence>
<dbReference type="OrthoDB" id="2509948at2759"/>
<dbReference type="EMBL" id="ADAS02000106">
    <property type="protein sequence ID" value="OAV90240.1"/>
    <property type="molecule type" value="Genomic_DNA"/>
</dbReference>
<feature type="compositionally biased region" description="Low complexity" evidence="1">
    <location>
        <begin position="143"/>
        <end position="157"/>
    </location>
</feature>
<feature type="region of interest" description="Disordered" evidence="1">
    <location>
        <begin position="128"/>
        <end position="183"/>
    </location>
</feature>
<reference evidence="2" key="2">
    <citation type="submission" date="2016-05" db="EMBL/GenBank/DDBJ databases">
        <title>Comparative analysis highlights variable genome content of wheat rusts and divergence of the mating loci.</title>
        <authorList>
            <person name="Cuomo C.A."/>
            <person name="Bakkeren G."/>
            <person name="Szabo L."/>
            <person name="Khalil H."/>
            <person name="Joly D."/>
            <person name="Goldberg J."/>
            <person name="Young S."/>
            <person name="Zeng Q."/>
            <person name="Fellers J."/>
        </authorList>
    </citation>
    <scope>NUCLEOTIDE SEQUENCE [LARGE SCALE GENOMIC DNA]</scope>
    <source>
        <strain evidence="2">1-1 BBBD Race 1</strain>
    </source>
</reference>
<organism evidence="2">
    <name type="scientific">Puccinia triticina (isolate 1-1 / race 1 (BBBD))</name>
    <name type="common">Brown leaf rust fungus</name>
    <dbReference type="NCBI Taxonomy" id="630390"/>
    <lineage>
        <taxon>Eukaryota</taxon>
        <taxon>Fungi</taxon>
        <taxon>Dikarya</taxon>
        <taxon>Basidiomycota</taxon>
        <taxon>Pucciniomycotina</taxon>
        <taxon>Pucciniomycetes</taxon>
        <taxon>Pucciniales</taxon>
        <taxon>Pucciniaceae</taxon>
        <taxon>Puccinia</taxon>
    </lineage>
</organism>
<sequence>MPIPLAPQCRPAGQVISSRECDVRISQLEEIVQILLARTEPSWSTSVAVAPPAFFFRYSIDRGLIPLLLNTTAKSLATPCKRDLPLASRVPAINTNTSTSRIAGTLCPSSSLLSTYPVHLSSLATIPSSPLPRSSAPPPDSPDPSTFFSTSTQSLTARSTPPSHSAIKTDTSNNNTPHGSLDSLAALAPHSAPFTKQKQQQRMPFLSACVTLPSSSPIINPTLLRKPVGIILPPLSYLSLARPYLRPQAHYDPSEPLLLVSKAADRPSSNHFTVCAANGPPKAAATLHPVPDALLALGLKPRATFDKSTLVTHPKHTGCPCLLGSCPDPTHPAGKLINTTYPT</sequence>
<dbReference type="VEuPathDB" id="FungiDB:PTTG_28407"/>
<evidence type="ECO:0000256" key="1">
    <source>
        <dbReference type="SAM" id="MobiDB-lite"/>
    </source>
</evidence>
<dbReference type="Proteomes" id="UP000005240">
    <property type="component" value="Unassembled WGS sequence"/>
</dbReference>